<evidence type="ECO:0000256" key="2">
    <source>
        <dbReference type="HAMAP-Rule" id="MF_00973"/>
    </source>
</evidence>
<name>A0A1M5R4L3_9FIRM</name>
<dbReference type="STRING" id="1120995.SAMN02745245_00806"/>
<gene>
    <name evidence="3" type="ORF">SAMN02745245_00806</name>
</gene>
<dbReference type="InterPro" id="IPR038136">
    <property type="entry name" value="CofD-like_dom_sf"/>
</dbReference>
<dbReference type="HAMAP" id="MF_00973">
    <property type="entry name" value="Gluconeogen_factor"/>
    <property type="match status" value="1"/>
</dbReference>
<dbReference type="RefSeq" id="WP_073183988.1">
    <property type="nucleotide sequence ID" value="NZ_FQXI01000004.1"/>
</dbReference>
<comment type="similarity">
    <text evidence="2">Belongs to the gluconeogenesis factor family.</text>
</comment>
<dbReference type="OrthoDB" id="9783842at2"/>
<dbReference type="InterPro" id="IPR010119">
    <property type="entry name" value="Gluconeogen_factor"/>
</dbReference>
<comment type="function">
    <text evidence="2">Required for morphogenesis under gluconeogenic growth conditions.</text>
</comment>
<dbReference type="GO" id="GO:0008360">
    <property type="term" value="P:regulation of cell shape"/>
    <property type="evidence" value="ECO:0007669"/>
    <property type="project" value="UniProtKB-UniRule"/>
</dbReference>
<evidence type="ECO:0000313" key="4">
    <source>
        <dbReference type="Proteomes" id="UP000184032"/>
    </source>
</evidence>
<reference evidence="3 4" key="1">
    <citation type="submission" date="2016-11" db="EMBL/GenBank/DDBJ databases">
        <authorList>
            <person name="Jaros S."/>
            <person name="Januszkiewicz K."/>
            <person name="Wedrychowicz H."/>
        </authorList>
    </citation>
    <scope>NUCLEOTIDE SEQUENCE [LARGE SCALE GENOMIC DNA]</scope>
    <source>
        <strain evidence="3 4">DSM 21120</strain>
    </source>
</reference>
<dbReference type="CDD" id="cd07187">
    <property type="entry name" value="YvcK_like"/>
    <property type="match status" value="1"/>
</dbReference>
<dbReference type="GO" id="GO:0043743">
    <property type="term" value="F:LPPG:FO 2-phospho-L-lactate transferase activity"/>
    <property type="evidence" value="ECO:0007669"/>
    <property type="project" value="InterPro"/>
</dbReference>
<comment type="subcellular location">
    <subcellularLocation>
        <location evidence="2">Cytoplasm</location>
    </subcellularLocation>
</comment>
<dbReference type="GO" id="GO:0005737">
    <property type="term" value="C:cytoplasm"/>
    <property type="evidence" value="ECO:0007669"/>
    <property type="project" value="UniProtKB-SubCell"/>
</dbReference>
<dbReference type="SUPFAM" id="SSF142338">
    <property type="entry name" value="CofD-like"/>
    <property type="match status" value="1"/>
</dbReference>
<dbReference type="PANTHER" id="PTHR30135:SF3">
    <property type="entry name" value="GLUCONEOGENESIS FACTOR-RELATED"/>
    <property type="match status" value="1"/>
</dbReference>
<sequence length="322" mass="35273">MEKNLVVIGGGTGISALLKGIKKYTSKITAIVTMTDDGGGSGVLRKDLGMLPPGDVRNCLIALANTEPVMEKLLQYRFEMGNLEGQNFGNLLIAALCEIYGGFDNALIELENVLRITGKVAPVTFENVHLVAEFENGDKCIGESTIPKMCSKLNTKIKNMSLFPNIPKANSKALDALNGADVILFGPGSLYTSIIPNLIVDGVVDTLKSAKAKKVYISNVMTQRGETDDYTIKMHIEAIEAHSYKGIFDMCIVNSDSPEKVLLENYLHQDDSSKIDIKEEDVKFLNERSIELIKGDFLESDNNYIRHSGYKVGEALKKCSLL</sequence>
<keyword evidence="4" id="KW-1185">Reference proteome</keyword>
<evidence type="ECO:0000256" key="1">
    <source>
        <dbReference type="ARBA" id="ARBA00022490"/>
    </source>
</evidence>
<dbReference type="Proteomes" id="UP000184032">
    <property type="component" value="Unassembled WGS sequence"/>
</dbReference>
<dbReference type="Pfam" id="PF01933">
    <property type="entry name" value="CofD"/>
    <property type="match status" value="1"/>
</dbReference>
<organism evidence="3 4">
    <name type="scientific">Anaerosphaera aminiphila DSM 21120</name>
    <dbReference type="NCBI Taxonomy" id="1120995"/>
    <lineage>
        <taxon>Bacteria</taxon>
        <taxon>Bacillati</taxon>
        <taxon>Bacillota</taxon>
        <taxon>Tissierellia</taxon>
        <taxon>Tissierellales</taxon>
        <taxon>Peptoniphilaceae</taxon>
        <taxon>Anaerosphaera</taxon>
    </lineage>
</organism>
<keyword evidence="1 2" id="KW-0963">Cytoplasm</keyword>
<protein>
    <recommendedName>
        <fullName evidence="2">Putative gluconeogenesis factor</fullName>
    </recommendedName>
</protein>
<dbReference type="Gene3D" id="3.40.50.10680">
    <property type="entry name" value="CofD-like domains"/>
    <property type="match status" value="1"/>
</dbReference>
<dbReference type="InterPro" id="IPR002882">
    <property type="entry name" value="CofD"/>
</dbReference>
<dbReference type="AlphaFoldDB" id="A0A1M5R4L3"/>
<dbReference type="NCBIfam" id="TIGR01826">
    <property type="entry name" value="CofD_related"/>
    <property type="match status" value="1"/>
</dbReference>
<dbReference type="EMBL" id="FQXI01000004">
    <property type="protein sequence ID" value="SHH20919.1"/>
    <property type="molecule type" value="Genomic_DNA"/>
</dbReference>
<dbReference type="PANTHER" id="PTHR30135">
    <property type="entry name" value="UNCHARACTERIZED PROTEIN YVCK-RELATED"/>
    <property type="match status" value="1"/>
</dbReference>
<accession>A0A1M5R4L3</accession>
<evidence type="ECO:0000313" key="3">
    <source>
        <dbReference type="EMBL" id="SHH20919.1"/>
    </source>
</evidence>
<proteinExistence type="inferred from homology"/>